<dbReference type="EMBL" id="VLTO01000162">
    <property type="protein sequence ID" value="KAA0160023.1"/>
    <property type="molecule type" value="Genomic_DNA"/>
</dbReference>
<organism evidence="3 4">
    <name type="scientific">Cafeteria roenbergensis</name>
    <name type="common">Marine flagellate</name>
    <dbReference type="NCBI Taxonomy" id="33653"/>
    <lineage>
        <taxon>Eukaryota</taxon>
        <taxon>Sar</taxon>
        <taxon>Stramenopiles</taxon>
        <taxon>Bigyra</taxon>
        <taxon>Opalozoa</taxon>
        <taxon>Bicosoecida</taxon>
        <taxon>Cafeteriaceae</taxon>
        <taxon>Cafeteria</taxon>
    </lineage>
</organism>
<reference evidence="3 4" key="1">
    <citation type="submission" date="2019-07" db="EMBL/GenBank/DDBJ databases">
        <title>Genomes of Cafeteria roenbergensis.</title>
        <authorList>
            <person name="Fischer M.G."/>
            <person name="Hackl T."/>
            <person name="Roman M."/>
        </authorList>
    </citation>
    <scope>NUCLEOTIDE SEQUENCE [LARGE SCALE GENOMIC DNA]</scope>
    <source>
        <strain evidence="3 4">E4-10P</strain>
    </source>
</reference>
<dbReference type="GO" id="GO:0005829">
    <property type="term" value="C:cytosol"/>
    <property type="evidence" value="ECO:0007669"/>
    <property type="project" value="TreeGrafter"/>
</dbReference>
<feature type="compositionally biased region" description="Basic and acidic residues" evidence="1">
    <location>
        <begin position="169"/>
        <end position="178"/>
    </location>
</feature>
<name>A0A5A8D3J1_CAFRO</name>
<evidence type="ECO:0000259" key="2">
    <source>
        <dbReference type="Pfam" id="PF03358"/>
    </source>
</evidence>
<dbReference type="Pfam" id="PF03358">
    <property type="entry name" value="FMN_red"/>
    <property type="match status" value="1"/>
</dbReference>
<dbReference type="OrthoDB" id="68575at2759"/>
<dbReference type="InterPro" id="IPR029039">
    <property type="entry name" value="Flavoprotein-like_sf"/>
</dbReference>
<feature type="compositionally biased region" description="Pro residues" evidence="1">
    <location>
        <begin position="158"/>
        <end position="168"/>
    </location>
</feature>
<dbReference type="SUPFAM" id="SSF52218">
    <property type="entry name" value="Flavoproteins"/>
    <property type="match status" value="1"/>
</dbReference>
<dbReference type="AlphaFoldDB" id="A0A5A8D3J1"/>
<evidence type="ECO:0000313" key="4">
    <source>
        <dbReference type="Proteomes" id="UP000322899"/>
    </source>
</evidence>
<dbReference type="GO" id="GO:0010181">
    <property type="term" value="F:FMN binding"/>
    <property type="evidence" value="ECO:0007669"/>
    <property type="project" value="TreeGrafter"/>
</dbReference>
<evidence type="ECO:0000313" key="3">
    <source>
        <dbReference type="EMBL" id="KAA0160023.1"/>
    </source>
</evidence>
<dbReference type="InterPro" id="IPR005025">
    <property type="entry name" value="FMN_Rdtase-like_dom"/>
</dbReference>
<feature type="region of interest" description="Disordered" evidence="1">
    <location>
        <begin position="1"/>
        <end position="20"/>
    </location>
</feature>
<accession>A0A5A8D3J1</accession>
<protein>
    <recommendedName>
        <fullName evidence="2">NADPH-dependent FMN reductase-like domain-containing protein</fullName>
    </recommendedName>
</protein>
<dbReference type="InterPro" id="IPR050712">
    <property type="entry name" value="NAD(P)H-dep_reductase"/>
</dbReference>
<comment type="caution">
    <text evidence="3">The sequence shown here is derived from an EMBL/GenBank/DDBJ whole genome shotgun (WGS) entry which is preliminary data.</text>
</comment>
<dbReference type="PANTHER" id="PTHR30543">
    <property type="entry name" value="CHROMATE REDUCTASE"/>
    <property type="match status" value="1"/>
</dbReference>
<dbReference type="Gene3D" id="3.40.50.360">
    <property type="match status" value="1"/>
</dbReference>
<dbReference type="Gene3D" id="1.10.472.10">
    <property type="entry name" value="Cyclin-like"/>
    <property type="match status" value="1"/>
</dbReference>
<evidence type="ECO:0000256" key="1">
    <source>
        <dbReference type="SAM" id="MobiDB-lite"/>
    </source>
</evidence>
<dbReference type="Proteomes" id="UP000322899">
    <property type="component" value="Unassembled WGS sequence"/>
</dbReference>
<sequence length="527" mass="56786">MATAAPKAATGAGAKQARKGAPSWGNIELDAKWRWTLEELENAPWLVKGELTEASFLAIQTDAHHLMVDICKDVGISKKSMSDATMLCNSALILWQRYHASKKLQCAPKPGIPIGEHKFLAAAAVLVMSKALEMPIRVDPILHTLAEKSGALEELRNNPPPSSAGDPPNPERQRAERHAARAELLERFRERLLTAERKLLHVTAYDTVVELPSLKRQSKLVRFFGGPKSVLEKAQQAAQHMLTRTRLALILSAKQMADLAVFFAARMVELPLPIREEKELRPWFTQIRLTWPELRVGSLLMLRSMIATGALPNMAAVDKAMMTIESTTREVLETRDAGGDAAARASVNAGVARAFAAAAAAHGMEVITVDNDLPMFNSDLWTVGEDGQPVAPAAVAAAKEAVRGADAVAIFSPEYNYGVPPVTSNVIAWLSNQGNVLAGKPAVLMGAGGRMGTSRMQYQLRTMAVFLDLHVMNKPEVCINAFAGPVFDKEGSLVGKDELELVERATASFAAFARATLAGKAAGAAAP</sequence>
<feature type="region of interest" description="Disordered" evidence="1">
    <location>
        <begin position="152"/>
        <end position="178"/>
    </location>
</feature>
<dbReference type="PANTHER" id="PTHR30543:SF21">
    <property type="entry name" value="NAD(P)H-DEPENDENT FMN REDUCTASE LOT6"/>
    <property type="match status" value="1"/>
</dbReference>
<gene>
    <name evidence="3" type="ORF">FNF27_08281</name>
</gene>
<dbReference type="GO" id="GO:0016491">
    <property type="term" value="F:oxidoreductase activity"/>
    <property type="evidence" value="ECO:0007669"/>
    <property type="project" value="InterPro"/>
</dbReference>
<feature type="domain" description="NADPH-dependent FMN reductase-like" evidence="2">
    <location>
        <begin position="344"/>
        <end position="481"/>
    </location>
</feature>
<proteinExistence type="predicted"/>